<evidence type="ECO:0000313" key="4">
    <source>
        <dbReference type="Proteomes" id="UP000760472"/>
    </source>
</evidence>
<dbReference type="Proteomes" id="UP000760472">
    <property type="component" value="Unassembled WGS sequence"/>
</dbReference>
<sequence>MTYTSDIAFTETVKAIQARKGSRDIYARMEQKGGWQREITPDLAGFIAAQRSFFLATVNANGQPYIQHRGGPPGFLKVIDRQTLAFADYQGNRQFITQGNLTENPRAFIFLMDYANSVRIKIWGSAAVIEDQPALLAELMPSRDLYQARAEQVLMFTVEAWDRNCPQHIPQRFDREEVETLLQQRDRRIAELEEQLRQLKGMTLKGATLKGATDE</sequence>
<dbReference type="PANTHER" id="PTHR42815">
    <property type="entry name" value="FAD-BINDING, PUTATIVE (AFU_ORTHOLOGUE AFUA_6G07600)-RELATED"/>
    <property type="match status" value="1"/>
</dbReference>
<feature type="coiled-coil region" evidence="1">
    <location>
        <begin position="175"/>
        <end position="202"/>
    </location>
</feature>
<evidence type="ECO:0000256" key="1">
    <source>
        <dbReference type="SAM" id="Coils"/>
    </source>
</evidence>
<dbReference type="InterPro" id="IPR011576">
    <property type="entry name" value="Pyridox_Oxase_N"/>
</dbReference>
<keyword evidence="4" id="KW-1185">Reference proteome</keyword>
<comment type="caution">
    <text evidence="3">The sequence shown here is derived from an EMBL/GenBank/DDBJ whole genome shotgun (WGS) entry which is preliminary data.</text>
</comment>
<protein>
    <submittedName>
        <fullName evidence="3">Pyridoxamine 5'-phosphate oxidase family protein</fullName>
    </submittedName>
</protein>
<dbReference type="RefSeq" id="WP_205214073.1">
    <property type="nucleotide sequence ID" value="NZ_JAFFZP010000029.1"/>
</dbReference>
<proteinExistence type="predicted"/>
<feature type="domain" description="Pyridoxamine 5'-phosphate oxidase N-terminal" evidence="2">
    <location>
        <begin position="40"/>
        <end position="139"/>
    </location>
</feature>
<dbReference type="InterPro" id="IPR012349">
    <property type="entry name" value="Split_barrel_FMN-bd"/>
</dbReference>
<name>A0ABS2WB20_9GAMM</name>
<gene>
    <name evidence="3" type="ORF">JW498_16250</name>
</gene>
<dbReference type="Gene3D" id="2.30.110.10">
    <property type="entry name" value="Electron Transport, Fmn-binding Protein, Chain A"/>
    <property type="match status" value="1"/>
</dbReference>
<reference evidence="3 4" key="1">
    <citation type="submission" date="2021-02" db="EMBL/GenBank/DDBJ databases">
        <title>A novel species of genus Amphritea isolated from a fishpond in China.</title>
        <authorList>
            <person name="Lu H."/>
        </authorList>
    </citation>
    <scope>NUCLEOTIDE SEQUENCE [LARGE SCALE GENOMIC DNA]</scope>
    <source>
        <strain evidence="3 4">RP18W</strain>
    </source>
</reference>
<dbReference type="PANTHER" id="PTHR42815:SF2">
    <property type="entry name" value="FAD-BINDING, PUTATIVE (AFU_ORTHOLOGUE AFUA_6G07600)-RELATED"/>
    <property type="match status" value="1"/>
</dbReference>
<organism evidence="3 4">
    <name type="scientific">Amphritea pacifica</name>
    <dbReference type="NCBI Taxonomy" id="2811233"/>
    <lineage>
        <taxon>Bacteria</taxon>
        <taxon>Pseudomonadati</taxon>
        <taxon>Pseudomonadota</taxon>
        <taxon>Gammaproteobacteria</taxon>
        <taxon>Oceanospirillales</taxon>
        <taxon>Oceanospirillaceae</taxon>
        <taxon>Amphritea</taxon>
    </lineage>
</organism>
<accession>A0ABS2WB20</accession>
<dbReference type="Pfam" id="PF01243">
    <property type="entry name" value="PNPOx_N"/>
    <property type="match status" value="1"/>
</dbReference>
<evidence type="ECO:0000313" key="3">
    <source>
        <dbReference type="EMBL" id="MBN0988924.1"/>
    </source>
</evidence>
<keyword evidence="1" id="KW-0175">Coiled coil</keyword>
<dbReference type="SUPFAM" id="SSF50475">
    <property type="entry name" value="FMN-binding split barrel"/>
    <property type="match status" value="1"/>
</dbReference>
<evidence type="ECO:0000259" key="2">
    <source>
        <dbReference type="Pfam" id="PF01243"/>
    </source>
</evidence>
<dbReference type="EMBL" id="JAFFZP010000029">
    <property type="protein sequence ID" value="MBN0988924.1"/>
    <property type="molecule type" value="Genomic_DNA"/>
</dbReference>